<dbReference type="GO" id="GO:0046872">
    <property type="term" value="F:metal ion binding"/>
    <property type="evidence" value="ECO:0007669"/>
    <property type="project" value="InterPro"/>
</dbReference>
<accession>A0A1G7ABC0</accession>
<name>A0A1G7ABC0_9ACTN</name>
<evidence type="ECO:0000313" key="3">
    <source>
        <dbReference type="EMBL" id="SDE11973.1"/>
    </source>
</evidence>
<reference evidence="3 4" key="1">
    <citation type="submission" date="2016-10" db="EMBL/GenBank/DDBJ databases">
        <authorList>
            <person name="de Groot N.N."/>
        </authorList>
    </citation>
    <scope>NUCLEOTIDE SEQUENCE [LARGE SCALE GENOMIC DNA]</scope>
    <source>
        <strain evidence="3 4">MON 2.2</strain>
    </source>
</reference>
<keyword evidence="4" id="KW-1185">Reference proteome</keyword>
<dbReference type="Pfam" id="PF11716">
    <property type="entry name" value="MDMPI_N"/>
    <property type="match status" value="1"/>
</dbReference>
<dbReference type="STRING" id="675864.SAMN04489747_2561"/>
<dbReference type="OrthoDB" id="5185819at2"/>
<evidence type="ECO:0000313" key="4">
    <source>
        <dbReference type="Proteomes" id="UP000198546"/>
    </source>
</evidence>
<dbReference type="RefSeq" id="WP_090594094.1">
    <property type="nucleotide sequence ID" value="NZ_LT629688.1"/>
</dbReference>
<dbReference type="NCBIfam" id="TIGR03083">
    <property type="entry name" value="maleylpyruvate isomerase family mycothiol-dependent enzyme"/>
    <property type="match status" value="1"/>
</dbReference>
<gene>
    <name evidence="3" type="ORF">SAMN04489747_2561</name>
</gene>
<dbReference type="InterPro" id="IPR024344">
    <property type="entry name" value="MDMPI_metal-binding"/>
</dbReference>
<dbReference type="Proteomes" id="UP000198546">
    <property type="component" value="Chromosome i"/>
</dbReference>
<dbReference type="InterPro" id="IPR017517">
    <property type="entry name" value="Maleyloyr_isom"/>
</dbReference>
<dbReference type="SUPFAM" id="SSF109854">
    <property type="entry name" value="DinB/YfiT-like putative metalloenzymes"/>
    <property type="match status" value="1"/>
</dbReference>
<evidence type="ECO:0000259" key="2">
    <source>
        <dbReference type="Pfam" id="PF11716"/>
    </source>
</evidence>
<sequence>MTTDQPTAPASTTDHRPSDEPSAAAPDATQHDTIDRADADDAVPRFTARTARFTAVLDGAAGSWDAPTPCDGWTVRDVVEHVVSTERDFLGRHGVHVGEALATTDPAAAWREHLTAVTEGLSREVAARGYDGWFGPTTIGDTMADFYGWDLVVHSWDVARATSQEWVIDEEEVRSMSATTDGWGEALYSEGICTAPVDVPDDASGQDRLLARLGRDPYWSR</sequence>
<protein>
    <submittedName>
        <fullName evidence="3">TIGR03086 family protein</fullName>
    </submittedName>
</protein>
<evidence type="ECO:0000256" key="1">
    <source>
        <dbReference type="SAM" id="MobiDB-lite"/>
    </source>
</evidence>
<organism evidence="3 4">
    <name type="scientific">Auraticoccus monumenti</name>
    <dbReference type="NCBI Taxonomy" id="675864"/>
    <lineage>
        <taxon>Bacteria</taxon>
        <taxon>Bacillati</taxon>
        <taxon>Actinomycetota</taxon>
        <taxon>Actinomycetes</taxon>
        <taxon>Propionibacteriales</taxon>
        <taxon>Propionibacteriaceae</taxon>
        <taxon>Auraticoccus</taxon>
    </lineage>
</organism>
<dbReference type="NCBIfam" id="TIGR03086">
    <property type="entry name" value="TIGR03086 family metal-binding protein"/>
    <property type="match status" value="1"/>
</dbReference>
<feature type="compositionally biased region" description="Polar residues" evidence="1">
    <location>
        <begin position="1"/>
        <end position="12"/>
    </location>
</feature>
<feature type="domain" description="Mycothiol-dependent maleylpyruvate isomerase metal-binding" evidence="2">
    <location>
        <begin position="46"/>
        <end position="159"/>
    </location>
</feature>
<dbReference type="AlphaFoldDB" id="A0A1G7ABC0"/>
<proteinExistence type="predicted"/>
<dbReference type="InterPro" id="IPR034660">
    <property type="entry name" value="DinB/YfiT-like"/>
</dbReference>
<feature type="compositionally biased region" description="Basic and acidic residues" evidence="1">
    <location>
        <begin position="29"/>
        <end position="41"/>
    </location>
</feature>
<feature type="region of interest" description="Disordered" evidence="1">
    <location>
        <begin position="1"/>
        <end position="41"/>
    </location>
</feature>
<dbReference type="EMBL" id="LT629688">
    <property type="protein sequence ID" value="SDE11973.1"/>
    <property type="molecule type" value="Genomic_DNA"/>
</dbReference>
<dbReference type="InterPro" id="IPR017520">
    <property type="entry name" value="CHP03086"/>
</dbReference>
<dbReference type="Gene3D" id="1.20.120.450">
    <property type="entry name" value="dinb family like domain"/>
    <property type="match status" value="1"/>
</dbReference>